<reference evidence="1" key="1">
    <citation type="submission" date="2022-12" db="EMBL/GenBank/DDBJ databases">
        <title>Draft genome assemblies for two species of Escallonia (Escalloniales).</title>
        <authorList>
            <person name="Chanderbali A."/>
            <person name="Dervinis C."/>
            <person name="Anghel I."/>
            <person name="Soltis D."/>
            <person name="Soltis P."/>
            <person name="Zapata F."/>
        </authorList>
    </citation>
    <scope>NUCLEOTIDE SEQUENCE</scope>
    <source>
        <strain evidence="1">UCBG92.1500</strain>
        <tissue evidence="1">Leaf</tissue>
    </source>
</reference>
<dbReference type="PANTHER" id="PTHR33103:SF19">
    <property type="entry name" value="OS09G0544700 PROTEIN"/>
    <property type="match status" value="1"/>
</dbReference>
<sequence length="240" mass="25992">MATKSVSIKLLIDKKSGKVLFGEAGKDFVDFLFHILSLPVDTVVNLLSKGNMVGSLGKLYDSIESLDETYMQVDLDKGGILNPKMPSPTANIPLLKCNNEVSSGRQVLYNCNGVNSCTACRSNVADNPNAICPSCRNCMNRRMTYIAAAPADQVETNISEGGYVKAVITYMVMDDLTLKPMSTISSITLLNSFSVTDLGALQEKAVTLGKNEIPSYYLLRLTWYTIHIGCEAAENVSALG</sequence>
<dbReference type="AlphaFoldDB" id="A0AA88RLE0"/>
<protein>
    <submittedName>
        <fullName evidence="1">Uncharacterized protein</fullName>
    </submittedName>
</protein>
<evidence type="ECO:0000313" key="1">
    <source>
        <dbReference type="EMBL" id="KAK2987789.1"/>
    </source>
</evidence>
<accession>A0AA88RLE0</accession>
<proteinExistence type="predicted"/>
<dbReference type="PANTHER" id="PTHR33103">
    <property type="entry name" value="OS01G0153900 PROTEIN"/>
    <property type="match status" value="1"/>
</dbReference>
<dbReference type="InterPro" id="IPR007750">
    <property type="entry name" value="DUF674"/>
</dbReference>
<keyword evidence="2" id="KW-1185">Reference proteome</keyword>
<dbReference type="EMBL" id="JAVXUO010000938">
    <property type="protein sequence ID" value="KAK2987789.1"/>
    <property type="molecule type" value="Genomic_DNA"/>
</dbReference>
<gene>
    <name evidence="1" type="ORF">RJ640_030679</name>
</gene>
<evidence type="ECO:0000313" key="2">
    <source>
        <dbReference type="Proteomes" id="UP001187471"/>
    </source>
</evidence>
<dbReference type="Proteomes" id="UP001187471">
    <property type="component" value="Unassembled WGS sequence"/>
</dbReference>
<dbReference type="Pfam" id="PF05056">
    <property type="entry name" value="DUF674"/>
    <property type="match status" value="1"/>
</dbReference>
<comment type="caution">
    <text evidence="1">The sequence shown here is derived from an EMBL/GenBank/DDBJ whole genome shotgun (WGS) entry which is preliminary data.</text>
</comment>
<organism evidence="1 2">
    <name type="scientific">Escallonia rubra</name>
    <dbReference type="NCBI Taxonomy" id="112253"/>
    <lineage>
        <taxon>Eukaryota</taxon>
        <taxon>Viridiplantae</taxon>
        <taxon>Streptophyta</taxon>
        <taxon>Embryophyta</taxon>
        <taxon>Tracheophyta</taxon>
        <taxon>Spermatophyta</taxon>
        <taxon>Magnoliopsida</taxon>
        <taxon>eudicotyledons</taxon>
        <taxon>Gunneridae</taxon>
        <taxon>Pentapetalae</taxon>
        <taxon>asterids</taxon>
        <taxon>campanulids</taxon>
        <taxon>Escalloniales</taxon>
        <taxon>Escalloniaceae</taxon>
        <taxon>Escallonia</taxon>
    </lineage>
</organism>
<name>A0AA88RLE0_9ASTE</name>